<reference evidence="1" key="1">
    <citation type="submission" date="2013-01" db="EMBL/GenBank/DDBJ databases">
        <title>Genome assembly of Mariniradius saccharolyticus AK6.</title>
        <authorList>
            <person name="Vaidya B."/>
            <person name="Khatri I."/>
            <person name="Tanuku N.R.S."/>
            <person name="Subramanian S."/>
            <person name="Pinnaka A."/>
        </authorList>
    </citation>
    <scope>NUCLEOTIDE SEQUENCE [LARGE SCALE GENOMIC DNA]</scope>
    <source>
        <strain evidence="1">AK6</strain>
    </source>
</reference>
<comment type="caution">
    <text evidence="1">The sequence shown here is derived from an EMBL/GenBank/DDBJ whole genome shotgun (WGS) entry which is preliminary data.</text>
</comment>
<dbReference type="InParanoid" id="M7X8A0"/>
<accession>M7X8A0</accession>
<protein>
    <submittedName>
        <fullName evidence="1">Uncharacterized protein</fullName>
    </submittedName>
</protein>
<gene>
    <name evidence="1" type="ORF">C943_04514</name>
</gene>
<dbReference type="AlphaFoldDB" id="M7X8A0"/>
<organism evidence="1 2">
    <name type="scientific">Mariniradius saccharolyticus AK6</name>
    <dbReference type="NCBI Taxonomy" id="1239962"/>
    <lineage>
        <taxon>Bacteria</taxon>
        <taxon>Pseudomonadati</taxon>
        <taxon>Bacteroidota</taxon>
        <taxon>Cytophagia</taxon>
        <taxon>Cytophagales</taxon>
        <taxon>Cyclobacteriaceae</taxon>
        <taxon>Mariniradius</taxon>
    </lineage>
</organism>
<dbReference type="Proteomes" id="UP000010953">
    <property type="component" value="Unassembled WGS sequence"/>
</dbReference>
<name>M7X8A0_9BACT</name>
<dbReference type="STRING" id="1239962.C943_04514"/>
<sequence length="47" mass="5290">MAKFAKDTFLVLDCFVGLIFLPLDIQNLKGDKETVSAMRPFFCFSTA</sequence>
<proteinExistence type="predicted"/>
<evidence type="ECO:0000313" key="1">
    <source>
        <dbReference type="EMBL" id="EMS33635.1"/>
    </source>
</evidence>
<keyword evidence="2" id="KW-1185">Reference proteome</keyword>
<dbReference type="EMBL" id="AMZY02000009">
    <property type="protein sequence ID" value="EMS33635.1"/>
    <property type="molecule type" value="Genomic_DNA"/>
</dbReference>
<evidence type="ECO:0000313" key="2">
    <source>
        <dbReference type="Proteomes" id="UP000010953"/>
    </source>
</evidence>